<dbReference type="RefSeq" id="WP_229747965.1">
    <property type="nucleotide sequence ID" value="NZ_BMFC01000022.1"/>
</dbReference>
<keyword evidence="3" id="KW-1185">Reference proteome</keyword>
<dbReference type="EMBL" id="BMFC01000022">
    <property type="protein sequence ID" value="GGC22210.1"/>
    <property type="molecule type" value="Genomic_DNA"/>
</dbReference>
<dbReference type="InterPro" id="IPR027417">
    <property type="entry name" value="P-loop_NTPase"/>
</dbReference>
<name>A0ABQ1LAM0_9RHOB</name>
<sequence length="438" mass="50520">MFQKAEVIVEHFRRHALPELSGNAKAMVVTSSREHAIRTHQAISKYILDNEYTDVRSLVAFSGEINVDGQPYTEPGINGFSETELPRQFDGDAYNVLVVAEKNQTGFDQPKLVAMYIDRRLSGLQAVQTLARLNRIYPSKERTFILDFRNTVDEIQEAFKPYYNVTQLEDVSDPNQIYNLDARLKAFGILDAAEIDRFVTRFVETRKRTDDRPILEGIVRQAVTRFTETLNDTEQEEFRQTLASFLRFYSFIAQVISLGDTDLEKMHIYGSWLKRMLPSRQAPQGEDVTDDMLDMAAYRLEKQGDPQDASLTAEDNQALSPIDRFGANPYTEEESKTLTEIIESFNARHGTEFSEDDYIRFEAVNNDILDDDVWAEMLRNNDPRDVRPRFDAEFMRRTIQAFQRDNAMRNAFMQDKEARDMLMGLMFQRAVRGAGRAA</sequence>
<reference evidence="3" key="1">
    <citation type="journal article" date="2019" name="Int. J. Syst. Evol. Microbiol.">
        <title>The Global Catalogue of Microorganisms (GCM) 10K type strain sequencing project: providing services to taxonomists for standard genome sequencing and annotation.</title>
        <authorList>
            <consortium name="The Broad Institute Genomics Platform"/>
            <consortium name="The Broad Institute Genome Sequencing Center for Infectious Disease"/>
            <person name="Wu L."/>
            <person name="Ma J."/>
        </authorList>
    </citation>
    <scope>NUCLEOTIDE SEQUENCE [LARGE SCALE GENOMIC DNA]</scope>
    <source>
        <strain evidence="3">CGMCC 1.12478</strain>
    </source>
</reference>
<dbReference type="Proteomes" id="UP000645462">
    <property type="component" value="Unassembled WGS sequence"/>
</dbReference>
<protein>
    <recommendedName>
        <fullName evidence="1">Restriction endonuclease type I HsdR second RecA-like helicase domain-containing protein</fullName>
    </recommendedName>
</protein>
<dbReference type="Gene3D" id="3.40.50.300">
    <property type="entry name" value="P-loop containing nucleotide triphosphate hydrolases"/>
    <property type="match status" value="2"/>
</dbReference>
<evidence type="ECO:0000259" key="1">
    <source>
        <dbReference type="Pfam" id="PF22679"/>
    </source>
</evidence>
<organism evidence="2 3">
    <name type="scientific">Marivita lacus</name>
    <dbReference type="NCBI Taxonomy" id="1323742"/>
    <lineage>
        <taxon>Bacteria</taxon>
        <taxon>Pseudomonadati</taxon>
        <taxon>Pseudomonadota</taxon>
        <taxon>Alphaproteobacteria</taxon>
        <taxon>Rhodobacterales</taxon>
        <taxon>Roseobacteraceae</taxon>
        <taxon>Marivita</taxon>
    </lineage>
</organism>
<dbReference type="InterPro" id="IPR055180">
    <property type="entry name" value="HsdR_RecA-like_helicase_dom_2"/>
</dbReference>
<feature type="domain" description="Restriction endonuclease type I HsdR second RecA-like helicase" evidence="1">
    <location>
        <begin position="93"/>
        <end position="150"/>
    </location>
</feature>
<evidence type="ECO:0000313" key="2">
    <source>
        <dbReference type="EMBL" id="GGC22210.1"/>
    </source>
</evidence>
<dbReference type="PANTHER" id="PTHR42927:SF1">
    <property type="entry name" value="HELICASE SUPERFAMILY 1 AND 2 DOMAIN-CONTAINING PROTEIN"/>
    <property type="match status" value="1"/>
</dbReference>
<comment type="caution">
    <text evidence="2">The sequence shown here is derived from an EMBL/GenBank/DDBJ whole genome shotgun (WGS) entry which is preliminary data.</text>
</comment>
<evidence type="ECO:0000313" key="3">
    <source>
        <dbReference type="Proteomes" id="UP000645462"/>
    </source>
</evidence>
<proteinExistence type="predicted"/>
<dbReference type="PANTHER" id="PTHR42927">
    <property type="entry name" value="HELICASE SUPERFAMILY 1 AND 2 DOMAIN-CONTAINING PROTEIN"/>
    <property type="match status" value="1"/>
</dbReference>
<dbReference type="Pfam" id="PF22679">
    <property type="entry name" value="T1R_D3-like"/>
    <property type="match status" value="1"/>
</dbReference>
<gene>
    <name evidence="2" type="ORF">GCM10011363_43470</name>
</gene>
<accession>A0ABQ1LAM0</accession>